<evidence type="ECO:0000256" key="2">
    <source>
        <dbReference type="ARBA" id="ARBA00023264"/>
    </source>
</evidence>
<organism evidence="4">
    <name type="scientific">Oppiella nova</name>
    <dbReference type="NCBI Taxonomy" id="334625"/>
    <lineage>
        <taxon>Eukaryota</taxon>
        <taxon>Metazoa</taxon>
        <taxon>Ecdysozoa</taxon>
        <taxon>Arthropoda</taxon>
        <taxon>Chelicerata</taxon>
        <taxon>Arachnida</taxon>
        <taxon>Acari</taxon>
        <taxon>Acariformes</taxon>
        <taxon>Sarcoptiformes</taxon>
        <taxon>Oribatida</taxon>
        <taxon>Brachypylina</taxon>
        <taxon>Oppioidea</taxon>
        <taxon>Oppiidae</taxon>
        <taxon>Oppiella</taxon>
    </lineage>
</organism>
<dbReference type="InterPro" id="IPR011009">
    <property type="entry name" value="Kinase-like_dom_sf"/>
</dbReference>
<name>A0A7R9M1Q2_9ACAR</name>
<keyword evidence="2" id="KW-1208">Phospholipid metabolism</keyword>
<dbReference type="Gene3D" id="3.90.1200.10">
    <property type="match status" value="2"/>
</dbReference>
<proteinExistence type="inferred from homology"/>
<evidence type="ECO:0000256" key="1">
    <source>
        <dbReference type="ARBA" id="ARBA00023209"/>
    </source>
</evidence>
<dbReference type="GO" id="GO:0004103">
    <property type="term" value="F:choline kinase activity"/>
    <property type="evidence" value="ECO:0007669"/>
    <property type="project" value="TreeGrafter"/>
</dbReference>
<keyword evidence="5" id="KW-1185">Reference proteome</keyword>
<dbReference type="GO" id="GO:0006646">
    <property type="term" value="P:phosphatidylethanolamine biosynthetic process"/>
    <property type="evidence" value="ECO:0007669"/>
    <property type="project" value="TreeGrafter"/>
</dbReference>
<keyword evidence="1" id="KW-0594">Phospholipid biosynthesis</keyword>
<sequence>MSDDVWRTECRYFNADDDLNPIAVKLLAQKVAKIHSKYIPIARDGTQKTMKIVFEDWFDSHRIESYRQGVIRKEIEKQKCETLMEMDFVAEMAWVRKAVVHLKSPEVFSHNDLNRRNILVRNGDNDHNLDVFIIDFDWSSYMYRGLDIGDYFINWCQTGTDFGANNFPTDPQMYAFIDAYIAEMNALSDNTYAKQGINSRETLPKKLLIRYMSDDVWRTECRYFNADDDLNPIAVKLLAQKVAKIHSKYIPIARDGTQKTMKIVFEDWFDSHRIESYRQGVIRKEIEKQKCETLMEMDFVAEMAWVRKAVVHLKSPEVFSHNDLNRRNILVRNGDNDHNLDVFIIDFDWSSYMYRGLDIGD</sequence>
<keyword evidence="1" id="KW-0443">Lipid metabolism</keyword>
<dbReference type="Proteomes" id="UP000728032">
    <property type="component" value="Unassembled WGS sequence"/>
</dbReference>
<comment type="similarity">
    <text evidence="3">Belongs to the choline/ethanolamine kinase family.</text>
</comment>
<evidence type="ECO:0000313" key="4">
    <source>
        <dbReference type="EMBL" id="CAD7651895.1"/>
    </source>
</evidence>
<dbReference type="EMBL" id="CAJPVJ010004948">
    <property type="protein sequence ID" value="CAG2169079.1"/>
    <property type="molecule type" value="Genomic_DNA"/>
</dbReference>
<dbReference type="PANTHER" id="PTHR22603">
    <property type="entry name" value="CHOLINE/ETHANOALAMINE KINASE"/>
    <property type="match status" value="1"/>
</dbReference>
<dbReference type="PANTHER" id="PTHR22603:SF93">
    <property type="entry name" value="RE24176P"/>
    <property type="match status" value="1"/>
</dbReference>
<reference evidence="4" key="1">
    <citation type="submission" date="2020-11" db="EMBL/GenBank/DDBJ databases">
        <authorList>
            <person name="Tran Van P."/>
        </authorList>
    </citation>
    <scope>NUCLEOTIDE SEQUENCE</scope>
</reference>
<dbReference type="AlphaFoldDB" id="A0A7R9M1Q2"/>
<dbReference type="Pfam" id="PF01633">
    <property type="entry name" value="Choline_kinase"/>
    <property type="match status" value="2"/>
</dbReference>
<evidence type="ECO:0000313" key="5">
    <source>
        <dbReference type="Proteomes" id="UP000728032"/>
    </source>
</evidence>
<keyword evidence="1" id="KW-0444">Lipid biosynthesis</keyword>
<protein>
    <submittedName>
        <fullName evidence="4">Uncharacterized protein</fullName>
    </submittedName>
</protein>
<dbReference type="EMBL" id="OC919773">
    <property type="protein sequence ID" value="CAD7651895.1"/>
    <property type="molecule type" value="Genomic_DNA"/>
</dbReference>
<dbReference type="GO" id="GO:0005737">
    <property type="term" value="C:cytoplasm"/>
    <property type="evidence" value="ECO:0007669"/>
    <property type="project" value="TreeGrafter"/>
</dbReference>
<gene>
    <name evidence="4" type="ORF">ONB1V03_LOCUS8563</name>
</gene>
<dbReference type="OrthoDB" id="5796092at2759"/>
<dbReference type="SUPFAM" id="SSF56112">
    <property type="entry name" value="Protein kinase-like (PK-like)"/>
    <property type="match status" value="2"/>
</dbReference>
<feature type="non-terminal residue" evidence="4">
    <location>
        <position position="1"/>
    </location>
</feature>
<dbReference type="GO" id="GO:0004305">
    <property type="term" value="F:ethanolamine kinase activity"/>
    <property type="evidence" value="ECO:0007669"/>
    <property type="project" value="TreeGrafter"/>
</dbReference>
<accession>A0A7R9M1Q2</accession>
<evidence type="ECO:0000256" key="3">
    <source>
        <dbReference type="ARBA" id="ARBA00038211"/>
    </source>
</evidence>